<accession>A0A6C0IB37</accession>
<organism evidence="1">
    <name type="scientific">viral metagenome</name>
    <dbReference type="NCBI Taxonomy" id="1070528"/>
    <lineage>
        <taxon>unclassified sequences</taxon>
        <taxon>metagenomes</taxon>
        <taxon>organismal metagenomes</taxon>
    </lineage>
</organism>
<dbReference type="Pfam" id="PF19075">
    <property type="entry name" value="DUF5771"/>
    <property type="match status" value="1"/>
</dbReference>
<dbReference type="AlphaFoldDB" id="A0A6C0IB37"/>
<sequence>MFTRKQSIKRCSAGKILRAPYVRRIGTAVRQQGYTRKTKSGRVVRVFPKGSPTFVPAACIPNRGQQTRKIGPLRTGELTKLGYSSRLPVPERHTALRKAIKAYGANNVFHKLDAVAKLSVKTHPHSAAVFRHDRNWVRNHYDISVKPK</sequence>
<proteinExistence type="predicted"/>
<name>A0A6C0IB37_9ZZZZ</name>
<dbReference type="EMBL" id="MN740152">
    <property type="protein sequence ID" value="QHT89810.1"/>
    <property type="molecule type" value="Genomic_DNA"/>
</dbReference>
<protein>
    <submittedName>
        <fullName evidence="1">Uncharacterized protein</fullName>
    </submittedName>
</protein>
<reference evidence="1" key="1">
    <citation type="journal article" date="2020" name="Nature">
        <title>Giant virus diversity and host interactions through global metagenomics.</title>
        <authorList>
            <person name="Schulz F."/>
            <person name="Roux S."/>
            <person name="Paez-Espino D."/>
            <person name="Jungbluth S."/>
            <person name="Walsh D.A."/>
            <person name="Denef V.J."/>
            <person name="McMahon K.D."/>
            <person name="Konstantinidis K.T."/>
            <person name="Eloe-Fadrosh E.A."/>
            <person name="Kyrpides N.C."/>
            <person name="Woyke T."/>
        </authorList>
    </citation>
    <scope>NUCLEOTIDE SEQUENCE</scope>
    <source>
        <strain evidence="1">GVMAG-M-3300023184-62</strain>
    </source>
</reference>
<dbReference type="InterPro" id="IPR043905">
    <property type="entry name" value="DUF5771"/>
</dbReference>
<evidence type="ECO:0000313" key="1">
    <source>
        <dbReference type="EMBL" id="QHT89810.1"/>
    </source>
</evidence>